<feature type="domain" description="Ubiquitin-like" evidence="2">
    <location>
        <begin position="386"/>
        <end position="458"/>
    </location>
</feature>
<sequence length="458" mass="51923">MADSATAEEAPSKPAKRSFFKKPSWATAESKSESPQTPIDVFSHSSESFAEIIAEQERRKKAKLRKKQEAQKRKENEGRENKRRRISTEAEEDRHSLSPTSSRRRSSKDRSRTPHDLTAVINSSPKSAKQHINSQSLAARHDEVAKTSNSPKKQSVVIELSDSCNSSDDDLYKPPTPIGVIVPKIQRAKEPQDEDDQEVDPEFRALAAKAREKRRLQELGATEPTGSGGPSRTSSSFSRPALAASPPAPDPIVKIFISSAIPDTVPLLVSRKLSQRLQEVRKAWCSRQNFSEDMADSVFFTYRNRRLWDVTTCKSLGIEVDSSGNIRQKDDLDLYSENDGRIHLEAVTMETWEDNKRRAGKAHTEEPEEEEQDIFEYEPAIEEPKFRLFLKARGYEDFRLQVNPTSTFESIAHAYRVSLKIPSDKSIFLMFDGDRLDPEDTMENSEIEDMDSIEVHIK</sequence>
<feature type="compositionally biased region" description="Low complexity" evidence="1">
    <location>
        <begin position="230"/>
        <end position="245"/>
    </location>
</feature>
<dbReference type="Proteomes" id="UP000250140">
    <property type="component" value="Unassembled WGS sequence"/>
</dbReference>
<dbReference type="SMART" id="SM00213">
    <property type="entry name" value="UBQ"/>
    <property type="match status" value="1"/>
</dbReference>
<accession>A0A8E2EXM5</accession>
<feature type="region of interest" description="Disordered" evidence="1">
    <location>
        <begin position="213"/>
        <end position="246"/>
    </location>
</feature>
<dbReference type="PROSITE" id="PS50053">
    <property type="entry name" value="UBIQUITIN_2"/>
    <property type="match status" value="1"/>
</dbReference>
<dbReference type="OrthoDB" id="3365399at2759"/>
<evidence type="ECO:0000313" key="3">
    <source>
        <dbReference type="EMBL" id="OCL06548.1"/>
    </source>
</evidence>
<organism evidence="3 4">
    <name type="scientific">Glonium stellatum</name>
    <dbReference type="NCBI Taxonomy" id="574774"/>
    <lineage>
        <taxon>Eukaryota</taxon>
        <taxon>Fungi</taxon>
        <taxon>Dikarya</taxon>
        <taxon>Ascomycota</taxon>
        <taxon>Pezizomycotina</taxon>
        <taxon>Dothideomycetes</taxon>
        <taxon>Pleosporomycetidae</taxon>
        <taxon>Gloniales</taxon>
        <taxon>Gloniaceae</taxon>
        <taxon>Glonium</taxon>
    </lineage>
</organism>
<proteinExistence type="predicted"/>
<evidence type="ECO:0000313" key="4">
    <source>
        <dbReference type="Proteomes" id="UP000250140"/>
    </source>
</evidence>
<evidence type="ECO:0000259" key="2">
    <source>
        <dbReference type="PROSITE" id="PS50053"/>
    </source>
</evidence>
<gene>
    <name evidence="3" type="ORF">AOQ84DRAFT_440760</name>
</gene>
<dbReference type="InterPro" id="IPR029071">
    <property type="entry name" value="Ubiquitin-like_domsf"/>
</dbReference>
<dbReference type="SUPFAM" id="SSF54236">
    <property type="entry name" value="Ubiquitin-like"/>
    <property type="match status" value="1"/>
</dbReference>
<dbReference type="EMBL" id="KV750035">
    <property type="protein sequence ID" value="OCL06548.1"/>
    <property type="molecule type" value="Genomic_DNA"/>
</dbReference>
<evidence type="ECO:0000256" key="1">
    <source>
        <dbReference type="SAM" id="MobiDB-lite"/>
    </source>
</evidence>
<dbReference type="AlphaFoldDB" id="A0A8E2EXM5"/>
<reference evidence="3 4" key="1">
    <citation type="journal article" date="2016" name="Nat. Commun.">
        <title>Ectomycorrhizal ecology is imprinted in the genome of the dominant symbiotic fungus Cenococcum geophilum.</title>
        <authorList>
            <consortium name="DOE Joint Genome Institute"/>
            <person name="Peter M."/>
            <person name="Kohler A."/>
            <person name="Ohm R.A."/>
            <person name="Kuo A."/>
            <person name="Krutzmann J."/>
            <person name="Morin E."/>
            <person name="Arend M."/>
            <person name="Barry K.W."/>
            <person name="Binder M."/>
            <person name="Choi C."/>
            <person name="Clum A."/>
            <person name="Copeland A."/>
            <person name="Grisel N."/>
            <person name="Haridas S."/>
            <person name="Kipfer T."/>
            <person name="LaButti K."/>
            <person name="Lindquist E."/>
            <person name="Lipzen A."/>
            <person name="Maire R."/>
            <person name="Meier B."/>
            <person name="Mihaltcheva S."/>
            <person name="Molinier V."/>
            <person name="Murat C."/>
            <person name="Poggeler S."/>
            <person name="Quandt C.A."/>
            <person name="Sperisen C."/>
            <person name="Tritt A."/>
            <person name="Tisserant E."/>
            <person name="Crous P.W."/>
            <person name="Henrissat B."/>
            <person name="Nehls U."/>
            <person name="Egli S."/>
            <person name="Spatafora J.W."/>
            <person name="Grigoriev I.V."/>
            <person name="Martin F.M."/>
        </authorList>
    </citation>
    <scope>NUCLEOTIDE SEQUENCE [LARGE SCALE GENOMIC DNA]</scope>
    <source>
        <strain evidence="3 4">CBS 207.34</strain>
    </source>
</reference>
<keyword evidence="4" id="KW-1185">Reference proteome</keyword>
<feature type="compositionally biased region" description="Basic and acidic residues" evidence="1">
    <location>
        <begin position="67"/>
        <end position="96"/>
    </location>
</feature>
<dbReference type="InterPro" id="IPR022617">
    <property type="entry name" value="Rad60/SUMO-like_dom"/>
</dbReference>
<feature type="compositionally biased region" description="Polar residues" evidence="1">
    <location>
        <begin position="27"/>
        <end position="48"/>
    </location>
</feature>
<dbReference type="CDD" id="cd17080">
    <property type="entry name" value="Ubl_SLD2_Esc2_like"/>
    <property type="match status" value="1"/>
</dbReference>
<feature type="compositionally biased region" description="Polar residues" evidence="1">
    <location>
        <begin position="120"/>
        <end position="137"/>
    </location>
</feature>
<dbReference type="Gene3D" id="3.10.20.90">
    <property type="entry name" value="Phosphatidylinositol 3-kinase Catalytic Subunit, Chain A, domain 1"/>
    <property type="match status" value="1"/>
</dbReference>
<feature type="region of interest" description="Disordered" evidence="1">
    <location>
        <begin position="1"/>
        <end position="200"/>
    </location>
</feature>
<dbReference type="Pfam" id="PF11976">
    <property type="entry name" value="Rad60-SLD"/>
    <property type="match status" value="1"/>
</dbReference>
<name>A0A8E2EXM5_9PEZI</name>
<protein>
    <recommendedName>
        <fullName evidence="2">Ubiquitin-like domain-containing protein</fullName>
    </recommendedName>
</protein>
<dbReference type="InterPro" id="IPR000626">
    <property type="entry name" value="Ubiquitin-like_dom"/>
</dbReference>